<gene>
    <name evidence="1" type="ORF">QFC24_000634</name>
</gene>
<sequence>MSSTLNTRTSSIAIRTIKCNNGVEVPVLAFGTAIKPDGMCTKEDVSEDVKLACSEGFRHIDCAERYGNEESVGAALKELDFVVDVGLGKTWLLMEELRKQGKAASIGISNARIDDIDEILRVGKIELHPYCYQKAKNLVDYCHSRGIVIEVFCALAPLTQFPGGPVDAVVKDIACKLGATDDQVLLKWAHQVTYGGIVLVSSTSCKKARLEGYRRAFTGMPDLSEDQIKAISEAGARKHQRVYGTRMDEGPSV</sequence>
<organism evidence="1 2">
    <name type="scientific">Naganishia onofrii</name>
    <dbReference type="NCBI Taxonomy" id="1851511"/>
    <lineage>
        <taxon>Eukaryota</taxon>
        <taxon>Fungi</taxon>
        <taxon>Dikarya</taxon>
        <taxon>Basidiomycota</taxon>
        <taxon>Agaricomycotina</taxon>
        <taxon>Tremellomycetes</taxon>
        <taxon>Filobasidiales</taxon>
        <taxon>Filobasidiaceae</taxon>
        <taxon>Naganishia</taxon>
    </lineage>
</organism>
<reference evidence="1" key="1">
    <citation type="submission" date="2023-04" db="EMBL/GenBank/DDBJ databases">
        <title>Draft Genome sequencing of Naganishia species isolated from polar environments using Oxford Nanopore Technology.</title>
        <authorList>
            <person name="Leo P."/>
            <person name="Venkateswaran K."/>
        </authorList>
    </citation>
    <scope>NUCLEOTIDE SEQUENCE</scope>
    <source>
        <strain evidence="1">DBVPG 5303</strain>
    </source>
</reference>
<comment type="caution">
    <text evidence="1">The sequence shown here is derived from an EMBL/GenBank/DDBJ whole genome shotgun (WGS) entry which is preliminary data.</text>
</comment>
<protein>
    <submittedName>
        <fullName evidence="1">Uncharacterized protein</fullName>
    </submittedName>
</protein>
<dbReference type="EMBL" id="JASBWV010000001">
    <property type="protein sequence ID" value="KAJ9128341.1"/>
    <property type="molecule type" value="Genomic_DNA"/>
</dbReference>
<accession>A0ACC2XXN0</accession>
<evidence type="ECO:0000313" key="1">
    <source>
        <dbReference type="EMBL" id="KAJ9128341.1"/>
    </source>
</evidence>
<proteinExistence type="predicted"/>
<dbReference type="Proteomes" id="UP001234202">
    <property type="component" value="Unassembled WGS sequence"/>
</dbReference>
<keyword evidence="2" id="KW-1185">Reference proteome</keyword>
<name>A0ACC2XXN0_9TREE</name>
<evidence type="ECO:0000313" key="2">
    <source>
        <dbReference type="Proteomes" id="UP001234202"/>
    </source>
</evidence>